<evidence type="ECO:0000313" key="1">
    <source>
        <dbReference type="EMBL" id="MCC2222643.1"/>
    </source>
</evidence>
<sequence length="224" mass="23638">MNYIISIINPDSLSILMDLCNQLDLPFSITMAGRGTAVQSMLDLLGIESNERRIVFTVANEEKTKKLIQAQKRHMHIGVPGHGIVIAVPIKSVGGGKTVAFLNGETDNAAYTPSLNYAHELIVAVCSQGCTDMVMNAARAAGARGGTVLHGKGTGAKGAPKFYNITIAQEKEMILIVAAASQKAAIMQSILKKAGPDSKAGTIVFSLPTTQVAGFALLDNQDET</sequence>
<keyword evidence="2" id="KW-1185">Reference proteome</keyword>
<dbReference type="EMBL" id="JAJEQN010000042">
    <property type="protein sequence ID" value="MCC2222643.1"/>
    <property type="molecule type" value="Genomic_DNA"/>
</dbReference>
<dbReference type="Gene3D" id="3.30.70.120">
    <property type="match status" value="1"/>
</dbReference>
<dbReference type="PROSITE" id="PS51343">
    <property type="entry name" value="PII_GLNB_DOM"/>
    <property type="match status" value="1"/>
</dbReference>
<proteinExistence type="predicted"/>
<dbReference type="Pfam" id="PF00543">
    <property type="entry name" value="P-II"/>
    <property type="match status" value="1"/>
</dbReference>
<dbReference type="GO" id="GO:0006808">
    <property type="term" value="P:regulation of nitrogen utilization"/>
    <property type="evidence" value="ECO:0007669"/>
    <property type="project" value="InterPro"/>
</dbReference>
<accession>A0AAE3E6M3</accession>
<dbReference type="InterPro" id="IPR015867">
    <property type="entry name" value="N-reg_PII/ATP_PRibTrfase_C"/>
</dbReference>
<name>A0AAE3E6M3_9FIRM</name>
<reference evidence="1 2" key="1">
    <citation type="submission" date="2021-10" db="EMBL/GenBank/DDBJ databases">
        <title>Anaerobic single-cell dispensing facilitates the cultivation of human gut bacteria.</title>
        <authorList>
            <person name="Afrizal A."/>
        </authorList>
    </citation>
    <scope>NUCLEOTIDE SEQUENCE [LARGE SCALE GENOMIC DNA]</scope>
    <source>
        <strain evidence="1 2">CLA-AA-H224</strain>
    </source>
</reference>
<gene>
    <name evidence="1" type="ORF">LKD48_13600</name>
</gene>
<dbReference type="AlphaFoldDB" id="A0AAE3E6M3"/>
<protein>
    <submittedName>
        <fullName evidence="1">P-II family nitrogen regulator</fullName>
    </submittedName>
</protein>
<dbReference type="SUPFAM" id="SSF54913">
    <property type="entry name" value="GlnB-like"/>
    <property type="match status" value="2"/>
</dbReference>
<dbReference type="GO" id="GO:0030234">
    <property type="term" value="F:enzyme regulator activity"/>
    <property type="evidence" value="ECO:0007669"/>
    <property type="project" value="InterPro"/>
</dbReference>
<comment type="caution">
    <text evidence="1">The sequence shown here is derived from an EMBL/GenBank/DDBJ whole genome shotgun (WGS) entry which is preliminary data.</text>
</comment>
<dbReference type="InterPro" id="IPR002187">
    <property type="entry name" value="N-reg_PII"/>
</dbReference>
<dbReference type="SMART" id="SM00938">
    <property type="entry name" value="P-II"/>
    <property type="match status" value="1"/>
</dbReference>
<dbReference type="Proteomes" id="UP001198200">
    <property type="component" value="Unassembled WGS sequence"/>
</dbReference>
<dbReference type="RefSeq" id="WP_308732284.1">
    <property type="nucleotide sequence ID" value="NZ_JAJEQN010000042.1"/>
</dbReference>
<organism evidence="1 2">
    <name type="scientific">Anthropogastromicrobium aceti</name>
    <dbReference type="NCBI Taxonomy" id="2981768"/>
    <lineage>
        <taxon>Bacteria</taxon>
        <taxon>Bacillati</taxon>
        <taxon>Bacillota</taxon>
        <taxon>Clostridia</taxon>
        <taxon>Lachnospirales</taxon>
        <taxon>Lachnospiraceae</taxon>
        <taxon>Anthropogastromicrobium</taxon>
    </lineage>
</organism>
<dbReference type="InterPro" id="IPR011322">
    <property type="entry name" value="N-reg_PII-like_a/b"/>
</dbReference>
<evidence type="ECO:0000313" key="2">
    <source>
        <dbReference type="Proteomes" id="UP001198200"/>
    </source>
</evidence>